<gene>
    <name evidence="3" type="ORF">CSW29_11850</name>
</gene>
<comment type="caution">
    <text evidence="3">The sequence shown here is derived from an EMBL/GenBank/DDBJ whole genome shotgun (WGS) entry which is preliminary data.</text>
</comment>
<evidence type="ECO:0000256" key="1">
    <source>
        <dbReference type="ARBA" id="ARBA00004442"/>
    </source>
</evidence>
<evidence type="ECO:0008006" key="5">
    <source>
        <dbReference type="Google" id="ProtNLM"/>
    </source>
</evidence>
<dbReference type="InterPro" id="IPR012902">
    <property type="entry name" value="N_methyl_site"/>
</dbReference>
<dbReference type="PROSITE" id="PS00409">
    <property type="entry name" value="PROKAR_NTER_METHYL"/>
    <property type="match status" value="1"/>
</dbReference>
<evidence type="ECO:0000256" key="2">
    <source>
        <dbReference type="ARBA" id="ARBA00023237"/>
    </source>
</evidence>
<accession>A0A430UEA9</accession>
<proteinExistence type="predicted"/>
<organism evidence="3 4">
    <name type="scientific">Thermus scotoductus</name>
    <dbReference type="NCBI Taxonomy" id="37636"/>
    <lineage>
        <taxon>Bacteria</taxon>
        <taxon>Thermotogati</taxon>
        <taxon>Deinococcota</taxon>
        <taxon>Deinococci</taxon>
        <taxon>Thermales</taxon>
        <taxon>Thermaceae</taxon>
        <taxon>Thermus</taxon>
    </lineage>
</organism>
<evidence type="ECO:0000313" key="3">
    <source>
        <dbReference type="EMBL" id="RTH97198.1"/>
    </source>
</evidence>
<keyword evidence="2" id="KW-0998">Cell outer membrane</keyword>
<evidence type="ECO:0000313" key="4">
    <source>
        <dbReference type="Proteomes" id="UP000288347"/>
    </source>
</evidence>
<comment type="subcellular location">
    <subcellularLocation>
        <location evidence="1">Cell outer membrane</location>
    </subcellularLocation>
</comment>
<dbReference type="AlphaFoldDB" id="A0A430UEA9"/>
<name>A0A430UEA9_THESC</name>
<dbReference type="GO" id="GO:0009279">
    <property type="term" value="C:cell outer membrane"/>
    <property type="evidence" value="ECO:0007669"/>
    <property type="project" value="UniProtKB-SubCell"/>
</dbReference>
<reference evidence="3 4" key="1">
    <citation type="journal article" date="2019" name="Extremophiles">
        <title>Biogeography of thermophiles and predominance of Thermus scotoductus in domestic water heaters.</title>
        <authorList>
            <person name="Wilpiszeski R.L."/>
            <person name="Zhang Z."/>
            <person name="House C.H."/>
        </authorList>
    </citation>
    <scope>NUCLEOTIDE SEQUENCE [LARGE SCALE GENOMIC DNA]</scope>
    <source>
        <strain evidence="3 4">16_S16</strain>
    </source>
</reference>
<keyword evidence="2" id="KW-0472">Membrane</keyword>
<dbReference type="Pfam" id="PF07963">
    <property type="entry name" value="N_methyl"/>
    <property type="match status" value="1"/>
</dbReference>
<dbReference type="EMBL" id="PEMH01000380">
    <property type="protein sequence ID" value="RTH97198.1"/>
    <property type="molecule type" value="Genomic_DNA"/>
</dbReference>
<sequence>MWRAGREGFTLVELLVGIAVLVLTFAAFSRLQVGPAALASQERQAPRVLASAVRHGAEFAASRQVTVYLYLGPGGKLALDLQDPCPSCIPLESLGAIPTTCTVSPVLSSGSYSRLLEFRPPGVVVNPAPPVTLTVLCSRSTGQVRVDRWGNATPTVGR</sequence>
<dbReference type="NCBIfam" id="TIGR02532">
    <property type="entry name" value="IV_pilin_GFxxxE"/>
    <property type="match status" value="1"/>
</dbReference>
<protein>
    <recommendedName>
        <fullName evidence="5">Prepilin-type N-terminal cleavage/methylation domain-containing protein</fullName>
    </recommendedName>
</protein>
<dbReference type="RefSeq" id="WP_126217359.1">
    <property type="nucleotide sequence ID" value="NZ_PEMH01000380.1"/>
</dbReference>
<dbReference type="Proteomes" id="UP000288347">
    <property type="component" value="Unassembled WGS sequence"/>
</dbReference>